<dbReference type="GO" id="GO:0009626">
    <property type="term" value="P:plant-type hypersensitive response"/>
    <property type="evidence" value="ECO:0007669"/>
    <property type="project" value="UniProtKB-KW"/>
</dbReference>
<evidence type="ECO:0000256" key="6">
    <source>
        <dbReference type="SAM" id="MobiDB-lite"/>
    </source>
</evidence>
<evidence type="ECO:0000256" key="3">
    <source>
        <dbReference type="ARBA" id="ARBA00022723"/>
    </source>
</evidence>
<protein>
    <submittedName>
        <fullName evidence="8">Heavy metal-associated isoprenylated plant protein 26-like</fullName>
    </submittedName>
</protein>
<feature type="domain" description="HMA" evidence="7">
    <location>
        <begin position="105"/>
        <end position="168"/>
    </location>
</feature>
<evidence type="ECO:0000313" key="9">
    <source>
        <dbReference type="Proteomes" id="UP000250235"/>
    </source>
</evidence>
<evidence type="ECO:0000313" key="8">
    <source>
        <dbReference type="EMBL" id="KZV17113.1"/>
    </source>
</evidence>
<dbReference type="InterPro" id="IPR044577">
    <property type="entry name" value="HIPP4/7/8/17/18/19"/>
</dbReference>
<dbReference type="InterPro" id="IPR006121">
    <property type="entry name" value="HMA_dom"/>
</dbReference>
<dbReference type="PANTHER" id="PTHR46195:SF3">
    <property type="entry name" value="HEAVY METAL-ASSOCIATED ISOPRENYLATED PLANT PROTEIN 3-LIKE"/>
    <property type="match status" value="1"/>
</dbReference>
<dbReference type="PANTHER" id="PTHR46195">
    <property type="entry name" value="HEAVY METAL-ASSOCIATED ISOPRENYLATED PLANT PROTEIN 7"/>
    <property type="match status" value="1"/>
</dbReference>
<comment type="subcellular location">
    <subcellularLocation>
        <location evidence="1">Membrane</location>
        <topology evidence="1">Peripheral membrane protein</topology>
    </subcellularLocation>
</comment>
<dbReference type="SUPFAM" id="SSF55008">
    <property type="entry name" value="HMA, heavy metal-associated domain"/>
    <property type="match status" value="2"/>
</dbReference>
<dbReference type="Pfam" id="PF00403">
    <property type="entry name" value="HMA"/>
    <property type="match status" value="2"/>
</dbReference>
<proteinExistence type="inferred from homology"/>
<dbReference type="OrthoDB" id="689350at2759"/>
<name>A0A2Z7A8G2_9LAMI</name>
<keyword evidence="4" id="KW-0449">Lipoprotein</keyword>
<dbReference type="GO" id="GO:0016020">
    <property type="term" value="C:membrane"/>
    <property type="evidence" value="ECO:0007669"/>
    <property type="project" value="UniProtKB-SubCell"/>
</dbReference>
<evidence type="ECO:0000256" key="4">
    <source>
        <dbReference type="ARBA" id="ARBA00023289"/>
    </source>
</evidence>
<evidence type="ECO:0000256" key="5">
    <source>
        <dbReference type="ARBA" id="ARBA00024045"/>
    </source>
</evidence>
<keyword evidence="2" id="KW-0488">Methylation</keyword>
<keyword evidence="4" id="KW-0636">Prenylation</keyword>
<dbReference type="InterPro" id="IPR036163">
    <property type="entry name" value="HMA_dom_sf"/>
</dbReference>
<keyword evidence="3" id="KW-0479">Metal-binding</keyword>
<comment type="similarity">
    <text evidence="5">Belongs to the HIPP family.</text>
</comment>
<evidence type="ECO:0000256" key="2">
    <source>
        <dbReference type="ARBA" id="ARBA00022481"/>
    </source>
</evidence>
<dbReference type="GO" id="GO:0046872">
    <property type="term" value="F:metal ion binding"/>
    <property type="evidence" value="ECO:0007669"/>
    <property type="project" value="UniProtKB-KW"/>
</dbReference>
<feature type="compositionally biased region" description="Basic and acidic residues" evidence="6">
    <location>
        <begin position="90"/>
        <end position="100"/>
    </location>
</feature>
<dbReference type="Gene3D" id="3.30.70.100">
    <property type="match status" value="2"/>
</dbReference>
<evidence type="ECO:0000256" key="1">
    <source>
        <dbReference type="ARBA" id="ARBA00004170"/>
    </source>
</evidence>
<dbReference type="EMBL" id="KV018459">
    <property type="protein sequence ID" value="KZV17113.1"/>
    <property type="molecule type" value="Genomic_DNA"/>
</dbReference>
<accession>A0A2Z7A8G2</accession>
<dbReference type="AlphaFoldDB" id="A0A2Z7A8G2"/>
<dbReference type="Proteomes" id="UP000250235">
    <property type="component" value="Unassembled WGS sequence"/>
</dbReference>
<feature type="region of interest" description="Disordered" evidence="6">
    <location>
        <begin position="80"/>
        <end position="100"/>
    </location>
</feature>
<feature type="domain" description="HMA" evidence="7">
    <location>
        <begin position="19"/>
        <end position="83"/>
    </location>
</feature>
<sequence>MEQNHAREEQNEENKNNPEGIIILGVYIHCEGCGNEVLRSLRGYQGVEEIDIDAKNNKVIVKGKKADPIKVAERLRKKSGKHVELISPQPKKEEKKVEKKPQPKVMEVVLKIYLHCESCAKDVKNCIHKMEGVGSVDPDMEKNLVTVKGTMDPQKLVEFITKRSGRHVEILKQITNETENDEHCCGHHNYPQQLLHVPQLFSDENPNSCSLM</sequence>
<dbReference type="PROSITE" id="PS50846">
    <property type="entry name" value="HMA_2"/>
    <property type="match status" value="2"/>
</dbReference>
<gene>
    <name evidence="8" type="ORF">F511_18454</name>
</gene>
<keyword evidence="9" id="KW-1185">Reference proteome</keyword>
<dbReference type="CDD" id="cd00371">
    <property type="entry name" value="HMA"/>
    <property type="match status" value="2"/>
</dbReference>
<evidence type="ECO:0000259" key="7">
    <source>
        <dbReference type="PROSITE" id="PS50846"/>
    </source>
</evidence>
<organism evidence="8 9">
    <name type="scientific">Dorcoceras hygrometricum</name>
    <dbReference type="NCBI Taxonomy" id="472368"/>
    <lineage>
        <taxon>Eukaryota</taxon>
        <taxon>Viridiplantae</taxon>
        <taxon>Streptophyta</taxon>
        <taxon>Embryophyta</taxon>
        <taxon>Tracheophyta</taxon>
        <taxon>Spermatophyta</taxon>
        <taxon>Magnoliopsida</taxon>
        <taxon>eudicotyledons</taxon>
        <taxon>Gunneridae</taxon>
        <taxon>Pentapetalae</taxon>
        <taxon>asterids</taxon>
        <taxon>lamiids</taxon>
        <taxon>Lamiales</taxon>
        <taxon>Gesneriaceae</taxon>
        <taxon>Didymocarpoideae</taxon>
        <taxon>Trichosporeae</taxon>
        <taxon>Loxocarpinae</taxon>
        <taxon>Dorcoceras</taxon>
    </lineage>
</organism>
<reference evidence="8 9" key="1">
    <citation type="journal article" date="2015" name="Proc. Natl. Acad. Sci. U.S.A.">
        <title>The resurrection genome of Boea hygrometrica: A blueprint for survival of dehydration.</title>
        <authorList>
            <person name="Xiao L."/>
            <person name="Yang G."/>
            <person name="Zhang L."/>
            <person name="Yang X."/>
            <person name="Zhao S."/>
            <person name="Ji Z."/>
            <person name="Zhou Q."/>
            <person name="Hu M."/>
            <person name="Wang Y."/>
            <person name="Chen M."/>
            <person name="Xu Y."/>
            <person name="Jin H."/>
            <person name="Xiao X."/>
            <person name="Hu G."/>
            <person name="Bao F."/>
            <person name="Hu Y."/>
            <person name="Wan P."/>
            <person name="Li L."/>
            <person name="Deng X."/>
            <person name="Kuang T."/>
            <person name="Xiang C."/>
            <person name="Zhu J.K."/>
            <person name="Oliver M.J."/>
            <person name="He Y."/>
        </authorList>
    </citation>
    <scope>NUCLEOTIDE SEQUENCE [LARGE SCALE GENOMIC DNA]</scope>
    <source>
        <strain evidence="9">cv. XS01</strain>
    </source>
</reference>